<keyword evidence="3" id="KW-0238">DNA-binding</keyword>
<dbReference type="InterPro" id="IPR014284">
    <property type="entry name" value="RNA_pol_sigma-70_dom"/>
</dbReference>
<evidence type="ECO:0000313" key="7">
    <source>
        <dbReference type="EMBL" id="MDW0111500.1"/>
    </source>
</evidence>
<name>A0ABU4G3F8_9BACL</name>
<dbReference type="InterPro" id="IPR013325">
    <property type="entry name" value="RNA_pol_sigma_r2"/>
</dbReference>
<proteinExistence type="predicted"/>
<dbReference type="InterPro" id="IPR013324">
    <property type="entry name" value="RNA_pol_sigma_r3/r4-like"/>
</dbReference>
<evidence type="ECO:0000259" key="6">
    <source>
        <dbReference type="Pfam" id="PF08281"/>
    </source>
</evidence>
<evidence type="ECO:0000259" key="5">
    <source>
        <dbReference type="Pfam" id="PF04542"/>
    </source>
</evidence>
<protein>
    <submittedName>
        <fullName evidence="7">Sigma-70 family RNA polymerase sigma factor</fullName>
    </submittedName>
</protein>
<dbReference type="Gene3D" id="1.10.10.10">
    <property type="entry name" value="Winged helix-like DNA-binding domain superfamily/Winged helix DNA-binding domain"/>
    <property type="match status" value="1"/>
</dbReference>
<dbReference type="InterPro" id="IPR036388">
    <property type="entry name" value="WH-like_DNA-bd_sf"/>
</dbReference>
<sequence length="163" mass="18926">MKNFEEVLEQYEPMISAVIRKLHIYRDFEQFRQAGRVALWQASVRFDETKGDFTPFAYRSIYGALLDELKRESKFNTSNVPVEDDVMESLCGSVSDVLEDDSFSELLSTLTAEESQLLSFLYVDRLTQKECAAQFGITVPGVKKRRERLLLKLRERLTEKQLV</sequence>
<dbReference type="PANTHER" id="PTHR30385">
    <property type="entry name" value="SIGMA FACTOR F FLAGELLAR"/>
    <property type="match status" value="1"/>
</dbReference>
<comment type="caution">
    <text evidence="7">The sequence shown here is derived from an EMBL/GenBank/DDBJ whole genome shotgun (WGS) entry which is preliminary data.</text>
</comment>
<dbReference type="Pfam" id="PF08281">
    <property type="entry name" value="Sigma70_r4_2"/>
    <property type="match status" value="1"/>
</dbReference>
<keyword evidence="8" id="KW-1185">Reference proteome</keyword>
<feature type="domain" description="RNA polymerase sigma-70 region 2" evidence="5">
    <location>
        <begin position="9"/>
        <end position="74"/>
    </location>
</feature>
<keyword evidence="2" id="KW-0731">Sigma factor</keyword>
<dbReference type="Pfam" id="PF04542">
    <property type="entry name" value="Sigma70_r2"/>
    <property type="match status" value="1"/>
</dbReference>
<dbReference type="Gene3D" id="1.10.1740.10">
    <property type="match status" value="1"/>
</dbReference>
<dbReference type="SUPFAM" id="SSF88659">
    <property type="entry name" value="Sigma3 and sigma4 domains of RNA polymerase sigma factors"/>
    <property type="match status" value="1"/>
</dbReference>
<organism evidence="7 8">
    <name type="scientific">Sporosarcina aquimarina</name>
    <dbReference type="NCBI Taxonomy" id="114975"/>
    <lineage>
        <taxon>Bacteria</taxon>
        <taxon>Bacillati</taxon>
        <taxon>Bacillota</taxon>
        <taxon>Bacilli</taxon>
        <taxon>Bacillales</taxon>
        <taxon>Caryophanaceae</taxon>
        <taxon>Sporosarcina</taxon>
    </lineage>
</organism>
<dbReference type="RefSeq" id="WP_317937167.1">
    <property type="nucleotide sequence ID" value="NZ_JAUBDH010000016.1"/>
</dbReference>
<evidence type="ECO:0000256" key="4">
    <source>
        <dbReference type="ARBA" id="ARBA00023163"/>
    </source>
</evidence>
<reference evidence="7 8" key="1">
    <citation type="submission" date="2023-06" db="EMBL/GenBank/DDBJ databases">
        <title>Sporosarcina sp. nov., isolated from Korean traditional fermented seafood 'Jeotgal'.</title>
        <authorList>
            <person name="Yang A.-I."/>
            <person name="Shin N.-R."/>
        </authorList>
    </citation>
    <scope>NUCLEOTIDE SEQUENCE [LARGE SCALE GENOMIC DNA]</scope>
    <source>
        <strain evidence="7 8">KCTC3840</strain>
    </source>
</reference>
<evidence type="ECO:0000256" key="2">
    <source>
        <dbReference type="ARBA" id="ARBA00023082"/>
    </source>
</evidence>
<accession>A0ABU4G3F8</accession>
<keyword evidence="1" id="KW-0805">Transcription regulation</keyword>
<evidence type="ECO:0000313" key="8">
    <source>
        <dbReference type="Proteomes" id="UP001280629"/>
    </source>
</evidence>
<dbReference type="InterPro" id="IPR013249">
    <property type="entry name" value="RNA_pol_sigma70_r4_t2"/>
</dbReference>
<dbReference type="InterPro" id="IPR007627">
    <property type="entry name" value="RNA_pol_sigma70_r2"/>
</dbReference>
<dbReference type="Proteomes" id="UP001280629">
    <property type="component" value="Unassembled WGS sequence"/>
</dbReference>
<keyword evidence="4" id="KW-0804">Transcription</keyword>
<feature type="domain" description="RNA polymerase sigma factor 70 region 4 type 2" evidence="6">
    <location>
        <begin position="103"/>
        <end position="153"/>
    </location>
</feature>
<gene>
    <name evidence="7" type="ORF">QT716_15870</name>
</gene>
<evidence type="ECO:0000256" key="1">
    <source>
        <dbReference type="ARBA" id="ARBA00023015"/>
    </source>
</evidence>
<dbReference type="EMBL" id="JAUBDH010000016">
    <property type="protein sequence ID" value="MDW0111500.1"/>
    <property type="molecule type" value="Genomic_DNA"/>
</dbReference>
<dbReference type="SUPFAM" id="SSF88946">
    <property type="entry name" value="Sigma2 domain of RNA polymerase sigma factors"/>
    <property type="match status" value="1"/>
</dbReference>
<evidence type="ECO:0000256" key="3">
    <source>
        <dbReference type="ARBA" id="ARBA00023125"/>
    </source>
</evidence>
<dbReference type="NCBIfam" id="TIGR02937">
    <property type="entry name" value="sigma70-ECF"/>
    <property type="match status" value="1"/>
</dbReference>